<keyword evidence="4" id="KW-0539">Nucleus</keyword>
<evidence type="ECO:0000256" key="3">
    <source>
        <dbReference type="ARBA" id="ARBA00023054"/>
    </source>
</evidence>
<evidence type="ECO:0000256" key="6">
    <source>
        <dbReference type="SAM" id="Coils"/>
    </source>
</evidence>
<evidence type="ECO:0000256" key="5">
    <source>
        <dbReference type="ARBA" id="ARBA00023306"/>
    </source>
</evidence>
<evidence type="ECO:0000256" key="7">
    <source>
        <dbReference type="SAM" id="MobiDB-lite"/>
    </source>
</evidence>
<evidence type="ECO:0000313" key="8">
    <source>
        <dbReference type="EMBL" id="KAG7173363.1"/>
    </source>
</evidence>
<proteinExistence type="inferred from homology"/>
<reference evidence="8" key="1">
    <citation type="journal article" date="2021" name="Sci. Adv.">
        <title>The American lobster genome reveals insights on longevity, neural, and immune adaptations.</title>
        <authorList>
            <person name="Polinski J.M."/>
            <person name="Zimin A.V."/>
            <person name="Clark K.F."/>
            <person name="Kohn A.B."/>
            <person name="Sadowski N."/>
            <person name="Timp W."/>
            <person name="Ptitsyn A."/>
            <person name="Khanna P."/>
            <person name="Romanova D.Y."/>
            <person name="Williams P."/>
            <person name="Greenwood S.J."/>
            <person name="Moroz L.L."/>
            <person name="Walt D.R."/>
            <person name="Bodnar A.G."/>
        </authorList>
    </citation>
    <scope>NUCLEOTIDE SEQUENCE</scope>
    <source>
        <strain evidence="8">GMGI-L3</strain>
    </source>
</reference>
<dbReference type="PANTHER" id="PTHR13372">
    <property type="entry name" value="GEMININ"/>
    <property type="match status" value="1"/>
</dbReference>
<evidence type="ECO:0000256" key="2">
    <source>
        <dbReference type="ARBA" id="ARBA00007979"/>
    </source>
</evidence>
<dbReference type="GO" id="GO:0008156">
    <property type="term" value="P:negative regulation of DNA replication"/>
    <property type="evidence" value="ECO:0007669"/>
    <property type="project" value="TreeGrafter"/>
</dbReference>
<feature type="coiled-coil region" evidence="6">
    <location>
        <begin position="126"/>
        <end position="167"/>
    </location>
</feature>
<name>A0A8J5N636_HOMAM</name>
<dbReference type="AlphaFoldDB" id="A0A8J5N636"/>
<feature type="region of interest" description="Disordered" evidence="7">
    <location>
        <begin position="81"/>
        <end position="105"/>
    </location>
</feature>
<dbReference type="Pfam" id="PF07412">
    <property type="entry name" value="Geminin"/>
    <property type="match status" value="1"/>
</dbReference>
<keyword evidence="9" id="KW-1185">Reference proteome</keyword>
<comment type="similarity">
    <text evidence="2">Belongs to the geminin family.</text>
</comment>
<dbReference type="GO" id="GO:0045786">
    <property type="term" value="P:negative regulation of cell cycle"/>
    <property type="evidence" value="ECO:0007669"/>
    <property type="project" value="TreeGrafter"/>
</dbReference>
<dbReference type="Proteomes" id="UP000747542">
    <property type="component" value="Unassembled WGS sequence"/>
</dbReference>
<dbReference type="SUPFAM" id="SSF111469">
    <property type="entry name" value="Geminin coiled-coil domain"/>
    <property type="match status" value="1"/>
</dbReference>
<evidence type="ECO:0000256" key="1">
    <source>
        <dbReference type="ARBA" id="ARBA00004123"/>
    </source>
</evidence>
<evidence type="ECO:0000313" key="9">
    <source>
        <dbReference type="Proteomes" id="UP000747542"/>
    </source>
</evidence>
<dbReference type="InterPro" id="IPR022786">
    <property type="entry name" value="Geminin/Multicilin"/>
</dbReference>
<gene>
    <name evidence="8" type="primary">Geminin-L</name>
    <name evidence="8" type="ORF">Hamer_G018645</name>
</gene>
<dbReference type="Gene3D" id="1.20.5.1180">
    <property type="entry name" value="Geminin coiled-coil domain"/>
    <property type="match status" value="1"/>
</dbReference>
<evidence type="ECO:0000256" key="4">
    <source>
        <dbReference type="ARBA" id="ARBA00023242"/>
    </source>
</evidence>
<protein>
    <submittedName>
        <fullName evidence="8">Geminin-like</fullName>
    </submittedName>
</protein>
<comment type="subcellular location">
    <subcellularLocation>
        <location evidence="1">Nucleus</location>
    </subcellularLocation>
</comment>
<dbReference type="GO" id="GO:0005634">
    <property type="term" value="C:nucleus"/>
    <property type="evidence" value="ECO:0007669"/>
    <property type="project" value="UniProtKB-SubCell"/>
</dbReference>
<keyword evidence="5" id="KW-0131">Cell cycle</keyword>
<accession>A0A8J5N636</accession>
<dbReference type="PANTHER" id="PTHR13372:SF5">
    <property type="entry name" value="GEMININ"/>
    <property type="match status" value="1"/>
</dbReference>
<dbReference type="EMBL" id="JAHLQT010009960">
    <property type="protein sequence ID" value="KAG7173363.1"/>
    <property type="molecule type" value="Genomic_DNA"/>
</dbReference>
<organism evidence="8 9">
    <name type="scientific">Homarus americanus</name>
    <name type="common">American lobster</name>
    <dbReference type="NCBI Taxonomy" id="6706"/>
    <lineage>
        <taxon>Eukaryota</taxon>
        <taxon>Metazoa</taxon>
        <taxon>Ecdysozoa</taxon>
        <taxon>Arthropoda</taxon>
        <taxon>Crustacea</taxon>
        <taxon>Multicrustacea</taxon>
        <taxon>Malacostraca</taxon>
        <taxon>Eumalacostraca</taxon>
        <taxon>Eucarida</taxon>
        <taxon>Decapoda</taxon>
        <taxon>Pleocyemata</taxon>
        <taxon>Astacidea</taxon>
        <taxon>Nephropoidea</taxon>
        <taxon>Nephropidae</taxon>
        <taxon>Homarus</taxon>
    </lineage>
</organism>
<comment type="caution">
    <text evidence="8">The sequence shown here is derived from an EMBL/GenBank/DDBJ whole genome shotgun (WGS) entry which is preliminary data.</text>
</comment>
<sequence>MSITELKPRLTTDMKVSRHEDRKCLGVLNANRQSRLIDENCGPAKLKRKDGIYEDPESLVKKQKTFVSVCVQTDQVLDPTTNVSQASDKSKEASPTGVDKTINMLTSDTAPPEYWEALAEKRRAALEESLIENQSLHEENKTLKHEVQQLKQENRLLEEVAGEAKHLALLVESLTDEQESDTNTDEVAV</sequence>
<keyword evidence="3 6" id="KW-0175">Coiled coil</keyword>